<comment type="similarity">
    <text evidence="3">Belongs to the eukaryotic NMN adenylyltransferase family.</text>
</comment>
<dbReference type="SUPFAM" id="SSF52374">
    <property type="entry name" value="Nucleotidylyl transferase"/>
    <property type="match status" value="1"/>
</dbReference>
<evidence type="ECO:0000313" key="14">
    <source>
        <dbReference type="RefSeq" id="XP_047740666.1"/>
    </source>
</evidence>
<dbReference type="PANTHER" id="PTHR12039">
    <property type="entry name" value="NICOTINAMIDE MONONUCLEOTIDE ADENYLYLTRANSFERASE"/>
    <property type="match status" value="1"/>
</dbReference>
<feature type="compositionally biased region" description="Polar residues" evidence="11">
    <location>
        <begin position="485"/>
        <end position="495"/>
    </location>
</feature>
<dbReference type="NCBIfam" id="TIGR00482">
    <property type="entry name" value="nicotinate (nicotinamide) nucleotide adenylyltransferase"/>
    <property type="match status" value="1"/>
</dbReference>
<feature type="region of interest" description="Disordered" evidence="11">
    <location>
        <begin position="286"/>
        <end position="376"/>
    </location>
</feature>
<dbReference type="GO" id="GO:0005524">
    <property type="term" value="F:ATP binding"/>
    <property type="evidence" value="ECO:0007669"/>
    <property type="project" value="UniProtKB-KW"/>
</dbReference>
<dbReference type="KEGG" id="hazt:108674122"/>
<evidence type="ECO:0000256" key="3">
    <source>
        <dbReference type="ARBA" id="ARBA00007064"/>
    </source>
</evidence>
<gene>
    <name evidence="14" type="primary">LOC108674122</name>
</gene>
<dbReference type="CTD" id="42987"/>
<keyword evidence="5" id="KW-0808">Transferase</keyword>
<keyword evidence="4" id="KW-0662">Pyridine nucleotide biosynthesis</keyword>
<dbReference type="GO" id="GO:0000309">
    <property type="term" value="F:nicotinamide-nucleotide adenylyltransferase activity"/>
    <property type="evidence" value="ECO:0007669"/>
    <property type="project" value="InterPro"/>
</dbReference>
<evidence type="ECO:0000259" key="12">
    <source>
        <dbReference type="Pfam" id="PF01467"/>
    </source>
</evidence>
<feature type="region of interest" description="Disordered" evidence="11">
    <location>
        <begin position="714"/>
        <end position="736"/>
    </location>
</feature>
<dbReference type="GeneID" id="108674122"/>
<comment type="pathway">
    <text evidence="1">Cofactor biosynthesis; NAD(+) biosynthesis; NAD(+) from nicotinamide D-ribonucleotide: step 1/1.</text>
</comment>
<dbReference type="InterPro" id="IPR014729">
    <property type="entry name" value="Rossmann-like_a/b/a_fold"/>
</dbReference>
<evidence type="ECO:0000256" key="11">
    <source>
        <dbReference type="SAM" id="MobiDB-lite"/>
    </source>
</evidence>
<dbReference type="InterPro" id="IPR051182">
    <property type="entry name" value="Euk_NMN_adenylyltrnsfrase"/>
</dbReference>
<evidence type="ECO:0000256" key="2">
    <source>
        <dbReference type="ARBA" id="ARBA00005019"/>
    </source>
</evidence>
<dbReference type="Gene3D" id="3.40.50.620">
    <property type="entry name" value="HUPs"/>
    <property type="match status" value="1"/>
</dbReference>
<evidence type="ECO:0000256" key="10">
    <source>
        <dbReference type="ARBA" id="ARBA00048721"/>
    </source>
</evidence>
<evidence type="ECO:0000256" key="1">
    <source>
        <dbReference type="ARBA" id="ARBA00004658"/>
    </source>
</evidence>
<evidence type="ECO:0000256" key="9">
    <source>
        <dbReference type="ARBA" id="ARBA00023027"/>
    </source>
</evidence>
<dbReference type="InterPro" id="IPR004821">
    <property type="entry name" value="Cyt_trans-like"/>
</dbReference>
<dbReference type="InterPro" id="IPR005248">
    <property type="entry name" value="NadD/NMNAT"/>
</dbReference>
<evidence type="ECO:0000256" key="7">
    <source>
        <dbReference type="ARBA" id="ARBA00022741"/>
    </source>
</evidence>
<dbReference type="GO" id="GO:0009435">
    <property type="term" value="P:NAD+ biosynthetic process"/>
    <property type="evidence" value="ECO:0007669"/>
    <property type="project" value="InterPro"/>
</dbReference>
<dbReference type="Pfam" id="PF01467">
    <property type="entry name" value="CTP_transf_like"/>
    <property type="match status" value="1"/>
</dbReference>
<organism evidence="13 14">
    <name type="scientific">Hyalella azteca</name>
    <name type="common">Amphipod</name>
    <dbReference type="NCBI Taxonomy" id="294128"/>
    <lineage>
        <taxon>Eukaryota</taxon>
        <taxon>Metazoa</taxon>
        <taxon>Ecdysozoa</taxon>
        <taxon>Arthropoda</taxon>
        <taxon>Crustacea</taxon>
        <taxon>Multicrustacea</taxon>
        <taxon>Malacostraca</taxon>
        <taxon>Eumalacostraca</taxon>
        <taxon>Peracarida</taxon>
        <taxon>Amphipoda</taxon>
        <taxon>Senticaudata</taxon>
        <taxon>Talitrida</taxon>
        <taxon>Talitroidea</taxon>
        <taxon>Hyalellidae</taxon>
        <taxon>Hyalella</taxon>
    </lineage>
</organism>
<dbReference type="AlphaFoldDB" id="A0A979FW95"/>
<dbReference type="OrthoDB" id="422187at2759"/>
<evidence type="ECO:0000256" key="5">
    <source>
        <dbReference type="ARBA" id="ARBA00022679"/>
    </source>
</evidence>
<dbReference type="PANTHER" id="PTHR12039:SF0">
    <property type="entry name" value="NICOTINAMIDE-NUCLEOTIDE ADENYLYLTRANSFERASE"/>
    <property type="match status" value="1"/>
</dbReference>
<dbReference type="Proteomes" id="UP000694843">
    <property type="component" value="Unplaced"/>
</dbReference>
<keyword evidence="9" id="KW-0520">NAD</keyword>
<dbReference type="CDD" id="cd09286">
    <property type="entry name" value="NMNAT_Eukarya"/>
    <property type="match status" value="1"/>
</dbReference>
<name>A0A979FW95_HYAAZ</name>
<feature type="region of interest" description="Disordered" evidence="11">
    <location>
        <begin position="596"/>
        <end position="659"/>
    </location>
</feature>
<dbReference type="RefSeq" id="XP_047740666.1">
    <property type="nucleotide sequence ID" value="XM_047884710.1"/>
</dbReference>
<feature type="domain" description="Cytidyltransferase-like" evidence="12">
    <location>
        <begin position="10"/>
        <end position="250"/>
    </location>
</feature>
<evidence type="ECO:0000313" key="13">
    <source>
        <dbReference type="Proteomes" id="UP000694843"/>
    </source>
</evidence>
<comment type="pathway">
    <text evidence="2">Cofactor biosynthesis; NAD(+) biosynthesis; deamido-NAD(+) from nicotinate D-ribonucleotide: step 1/1.</text>
</comment>
<proteinExistence type="inferred from homology"/>
<protein>
    <submittedName>
        <fullName evidence="14">Uncharacterized protein LOC108674122 isoform X1</fullName>
    </submittedName>
</protein>
<evidence type="ECO:0000256" key="4">
    <source>
        <dbReference type="ARBA" id="ARBA00022642"/>
    </source>
</evidence>
<feature type="region of interest" description="Disordered" evidence="11">
    <location>
        <begin position="466"/>
        <end position="535"/>
    </location>
</feature>
<evidence type="ECO:0000256" key="8">
    <source>
        <dbReference type="ARBA" id="ARBA00022840"/>
    </source>
</evidence>
<accession>A0A979FW95</accession>
<reference evidence="14" key="1">
    <citation type="submission" date="2025-08" db="UniProtKB">
        <authorList>
            <consortium name="RefSeq"/>
        </authorList>
    </citation>
    <scope>IDENTIFICATION</scope>
    <source>
        <tissue evidence="14">Whole organism</tissue>
    </source>
</reference>
<feature type="compositionally biased region" description="Basic and acidic residues" evidence="11">
    <location>
        <begin position="596"/>
        <end position="609"/>
    </location>
</feature>
<evidence type="ECO:0000256" key="6">
    <source>
        <dbReference type="ARBA" id="ARBA00022695"/>
    </source>
</evidence>
<keyword evidence="8" id="KW-0067">ATP-binding</keyword>
<sequence>MTGPQKVVLLACGSYNPPTNLHLRMFELARDYLHRTTNFHVIAGLISPVHDKYGKEGLAGSNDRCQMVRLALTSSTWIHLSDWETRQEEWTPTREVLQYHQRLIRSHLNHLRPSNDPKKMDLMDSAVNGNLDGSVKRQRMDNSVPWLSHLTTALSSVGSGGGGRHLQQDPVTVKLLCGADLLESFGKPGVWKEEDIEMIVGKFGIVVVTREGSNPYKFIYESDTLSRLQRNIHIVTEWISNDVSSTKVRRALKRGESVKYLLQDPVIDFIQKHVLYDTHNNKYTVTPSVLTPSPNPETDVLLPPPNFTISQQPQKHVMQHHKMKQQAQQIQDHQHLTATLTRQHARQNSTPSDMEQDTPPGLSPAADLSPVPHPAPVIRLYPGQARPVKQRTGEVGGAAAGGGMVPGTQQQRGQQNTIWRDHQSTTQMNAVTASLSSSALTPTHIGVDRLLESTKKELSAIAAKSSNTDYMSSLSTGKSKKSTGRTNLMQSSSEPTPMLFKSHSVSPKKGSSPLPDATSKKIFANHNRSKSSVSLKPERAYDLNQNASDDLVVRFRDNYTRSLSTGSTNIYELLSRTREISPSHTEICLTHVPSRHYEKPIGPRSRNGDRLFTSRSLERPSTPRMDRSLSPPRKVASLPISRGRSRERSPSPYQLEPRRSIDLQLGSKRSSINYDDLEMELRCLPRALTHEEEINMIIQGESANYLRMATPDSFPAIDAPSSESVVSNESEYEMRF</sequence>
<comment type="catalytic activity">
    <reaction evidence="10">
        <text>nicotinate beta-D-ribonucleotide + ATP + H(+) = deamido-NAD(+) + diphosphate</text>
        <dbReference type="Rhea" id="RHEA:22860"/>
        <dbReference type="ChEBI" id="CHEBI:15378"/>
        <dbReference type="ChEBI" id="CHEBI:30616"/>
        <dbReference type="ChEBI" id="CHEBI:33019"/>
        <dbReference type="ChEBI" id="CHEBI:57502"/>
        <dbReference type="ChEBI" id="CHEBI:58437"/>
        <dbReference type="EC" id="2.7.7.18"/>
    </reaction>
</comment>
<dbReference type="InterPro" id="IPR045094">
    <property type="entry name" value="NMNAT_euk"/>
</dbReference>
<dbReference type="GO" id="GO:0004515">
    <property type="term" value="F:nicotinate-nucleotide adenylyltransferase activity"/>
    <property type="evidence" value="ECO:0007669"/>
    <property type="project" value="UniProtKB-EC"/>
</dbReference>
<keyword evidence="13" id="KW-1185">Reference proteome</keyword>
<keyword evidence="6" id="KW-0548">Nucleotidyltransferase</keyword>
<keyword evidence="7" id="KW-0547">Nucleotide-binding</keyword>
<feature type="compositionally biased region" description="Polar residues" evidence="11">
    <location>
        <begin position="336"/>
        <end position="353"/>
    </location>
</feature>